<proteinExistence type="predicted"/>
<gene>
    <name evidence="1" type="ORF">C7459_14319</name>
</gene>
<protein>
    <submittedName>
        <fullName evidence="1">Uncharacterized protein</fullName>
    </submittedName>
</protein>
<reference evidence="1 2" key="1">
    <citation type="submission" date="2018-05" db="EMBL/GenBank/DDBJ databases">
        <title>Genomic Encyclopedia of Type Strains, Phase IV (KMG-IV): sequencing the most valuable type-strain genomes for metagenomic binning, comparative biology and taxonomic classification.</title>
        <authorList>
            <person name="Goeker M."/>
        </authorList>
    </citation>
    <scope>NUCLEOTIDE SEQUENCE [LARGE SCALE GENOMIC DNA]</scope>
    <source>
        <strain evidence="1 2">DSM 18773</strain>
    </source>
</reference>
<keyword evidence="2" id="KW-1185">Reference proteome</keyword>
<name>A0A316D217_9BACL</name>
<organism evidence="1 2">
    <name type="scientific">Tumebacillus permanentifrigoris</name>
    <dbReference type="NCBI Taxonomy" id="378543"/>
    <lineage>
        <taxon>Bacteria</taxon>
        <taxon>Bacillati</taxon>
        <taxon>Bacillota</taxon>
        <taxon>Bacilli</taxon>
        <taxon>Bacillales</taxon>
        <taxon>Alicyclobacillaceae</taxon>
        <taxon>Tumebacillus</taxon>
    </lineage>
</organism>
<dbReference type="AlphaFoldDB" id="A0A316D217"/>
<dbReference type="Proteomes" id="UP000245634">
    <property type="component" value="Unassembled WGS sequence"/>
</dbReference>
<comment type="caution">
    <text evidence="1">The sequence shown here is derived from an EMBL/GenBank/DDBJ whole genome shotgun (WGS) entry which is preliminary data.</text>
</comment>
<evidence type="ECO:0000313" key="1">
    <source>
        <dbReference type="EMBL" id="PWK03931.1"/>
    </source>
</evidence>
<dbReference type="RefSeq" id="WP_109691454.1">
    <property type="nucleotide sequence ID" value="NZ_QGGL01000043.1"/>
</dbReference>
<dbReference type="EMBL" id="QGGL01000043">
    <property type="protein sequence ID" value="PWK03931.1"/>
    <property type="molecule type" value="Genomic_DNA"/>
</dbReference>
<accession>A0A316D217</accession>
<sequence length="92" mass="10359">MIAAYKGHHALVARLHDERYFVGAGFATKLAELVEGETDLFQKAFFLDVKRLQGKIVMGSPVELREVLGELLNRHPEVMGWLTKATRSYQSA</sequence>
<evidence type="ECO:0000313" key="2">
    <source>
        <dbReference type="Proteomes" id="UP000245634"/>
    </source>
</evidence>